<evidence type="ECO:0000313" key="3">
    <source>
        <dbReference type="Proteomes" id="UP001302602"/>
    </source>
</evidence>
<dbReference type="EMBL" id="MU853241">
    <property type="protein sequence ID" value="KAK4120167.1"/>
    <property type="molecule type" value="Genomic_DNA"/>
</dbReference>
<keyword evidence="1" id="KW-1133">Transmembrane helix</keyword>
<feature type="transmembrane region" description="Helical" evidence="1">
    <location>
        <begin position="21"/>
        <end position="38"/>
    </location>
</feature>
<evidence type="ECO:0000313" key="2">
    <source>
        <dbReference type="EMBL" id="KAK4120167.1"/>
    </source>
</evidence>
<dbReference type="Proteomes" id="UP001302602">
    <property type="component" value="Unassembled WGS sequence"/>
</dbReference>
<comment type="caution">
    <text evidence="2">The sequence shown here is derived from an EMBL/GenBank/DDBJ whole genome shotgun (WGS) entry which is preliminary data.</text>
</comment>
<reference evidence="2" key="1">
    <citation type="journal article" date="2023" name="Mol. Phylogenet. Evol.">
        <title>Genome-scale phylogeny and comparative genomics of the fungal order Sordariales.</title>
        <authorList>
            <person name="Hensen N."/>
            <person name="Bonometti L."/>
            <person name="Westerberg I."/>
            <person name="Brannstrom I.O."/>
            <person name="Guillou S."/>
            <person name="Cros-Aarteil S."/>
            <person name="Calhoun S."/>
            <person name="Haridas S."/>
            <person name="Kuo A."/>
            <person name="Mondo S."/>
            <person name="Pangilinan J."/>
            <person name="Riley R."/>
            <person name="LaButti K."/>
            <person name="Andreopoulos B."/>
            <person name="Lipzen A."/>
            <person name="Chen C."/>
            <person name="Yan M."/>
            <person name="Daum C."/>
            <person name="Ng V."/>
            <person name="Clum A."/>
            <person name="Steindorff A."/>
            <person name="Ohm R.A."/>
            <person name="Martin F."/>
            <person name="Silar P."/>
            <person name="Natvig D.O."/>
            <person name="Lalanne C."/>
            <person name="Gautier V."/>
            <person name="Ament-Velasquez S.L."/>
            <person name="Kruys A."/>
            <person name="Hutchinson M.I."/>
            <person name="Powell A.J."/>
            <person name="Barry K."/>
            <person name="Miller A.N."/>
            <person name="Grigoriev I.V."/>
            <person name="Debuchy R."/>
            <person name="Gladieux P."/>
            <person name="Hiltunen Thoren M."/>
            <person name="Johannesson H."/>
        </authorList>
    </citation>
    <scope>NUCLEOTIDE SEQUENCE</scope>
    <source>
        <strain evidence="2">CBS 731.68</strain>
    </source>
</reference>
<evidence type="ECO:0000256" key="1">
    <source>
        <dbReference type="SAM" id="Phobius"/>
    </source>
</evidence>
<dbReference type="AlphaFoldDB" id="A0AAN6TSZ4"/>
<keyword evidence="3" id="KW-1185">Reference proteome</keyword>
<protein>
    <submittedName>
        <fullName evidence="2">Uncharacterized protein</fullName>
    </submittedName>
</protein>
<gene>
    <name evidence="2" type="ORF">N657DRAFT_170457</name>
</gene>
<proteinExistence type="predicted"/>
<accession>A0AAN6TSZ4</accession>
<name>A0AAN6TSZ4_9PEZI</name>
<sequence length="319" mass="35346">MKDRFMKEDDNTFQKQLGWNILGALTAIAGGPLWGYLFRGPGAEKVAESLALGIVATGKDKDTANVEDELSKAANLEIALNVTMTGWEKMVTGYARKVFAGTAEGNGLLSDFMANGALIPGGVPKGMKSPRLMGVDEMKDLAKHALFMYIIPEAWRHNKDANVAILETGRACGDFSEYKDEVIFTTTAKKVELCFEDKQYLMLGAIGPQQRCINNPGSSFPYCENLPFSEPPGLDNLQEFGLTYQDIMTASLRTWTKNSKQNGYQFNPDSLEFRNFFDDSDTDKVLDLGMVRIPVCSPAQARRNWGDPEPKDKGEFYPC</sequence>
<reference evidence="2" key="2">
    <citation type="submission" date="2023-05" db="EMBL/GenBank/DDBJ databases">
        <authorList>
            <consortium name="Lawrence Berkeley National Laboratory"/>
            <person name="Steindorff A."/>
            <person name="Hensen N."/>
            <person name="Bonometti L."/>
            <person name="Westerberg I."/>
            <person name="Brannstrom I.O."/>
            <person name="Guillou S."/>
            <person name="Cros-Aarteil S."/>
            <person name="Calhoun S."/>
            <person name="Haridas S."/>
            <person name="Kuo A."/>
            <person name="Mondo S."/>
            <person name="Pangilinan J."/>
            <person name="Riley R."/>
            <person name="Labutti K."/>
            <person name="Andreopoulos B."/>
            <person name="Lipzen A."/>
            <person name="Chen C."/>
            <person name="Yanf M."/>
            <person name="Daum C."/>
            <person name="Ng V."/>
            <person name="Clum A."/>
            <person name="Ohm R."/>
            <person name="Martin F."/>
            <person name="Silar P."/>
            <person name="Natvig D."/>
            <person name="Lalanne C."/>
            <person name="Gautier V."/>
            <person name="Ament-Velasquez S.L."/>
            <person name="Kruys A."/>
            <person name="Hutchinson M.I."/>
            <person name="Powell A.J."/>
            <person name="Barry K."/>
            <person name="Miller A.N."/>
            <person name="Grigoriev I.V."/>
            <person name="Debuchy R."/>
            <person name="Gladieux P."/>
            <person name="Thoren M.H."/>
            <person name="Johannesson H."/>
        </authorList>
    </citation>
    <scope>NUCLEOTIDE SEQUENCE</scope>
    <source>
        <strain evidence="2">CBS 731.68</strain>
    </source>
</reference>
<dbReference type="RefSeq" id="XP_062643938.1">
    <property type="nucleotide sequence ID" value="XM_062786072.1"/>
</dbReference>
<keyword evidence="1" id="KW-0472">Membrane</keyword>
<organism evidence="2 3">
    <name type="scientific">Parathielavia appendiculata</name>
    <dbReference type="NCBI Taxonomy" id="2587402"/>
    <lineage>
        <taxon>Eukaryota</taxon>
        <taxon>Fungi</taxon>
        <taxon>Dikarya</taxon>
        <taxon>Ascomycota</taxon>
        <taxon>Pezizomycotina</taxon>
        <taxon>Sordariomycetes</taxon>
        <taxon>Sordariomycetidae</taxon>
        <taxon>Sordariales</taxon>
        <taxon>Chaetomiaceae</taxon>
        <taxon>Parathielavia</taxon>
    </lineage>
</organism>
<keyword evidence="1" id="KW-0812">Transmembrane</keyword>
<dbReference type="GeneID" id="87822838"/>